<dbReference type="eggNOG" id="COG3239">
    <property type="taxonomic scope" value="Bacteria"/>
</dbReference>
<accession>K0VM37</accession>
<organism evidence="2 3">
    <name type="scientific">Mycolicibacterium vaccae ATCC 25954</name>
    <dbReference type="NCBI Taxonomy" id="1194972"/>
    <lineage>
        <taxon>Bacteria</taxon>
        <taxon>Bacillati</taxon>
        <taxon>Actinomycetota</taxon>
        <taxon>Actinomycetes</taxon>
        <taxon>Mycobacteriales</taxon>
        <taxon>Mycobacteriaceae</taxon>
        <taxon>Mycolicibacterium</taxon>
    </lineage>
</organism>
<reference evidence="2 3" key="1">
    <citation type="journal article" date="2012" name="J. Bacteriol.">
        <title>Complete Genome Sequence of Mycobacterium vaccae Type Strain ATCC 25954.</title>
        <authorList>
            <person name="Ho Y.S."/>
            <person name="Adroub S.A."/>
            <person name="Abadi M."/>
            <person name="Al Alwan B."/>
            <person name="Alkhateeb R."/>
            <person name="Gao G."/>
            <person name="Ragab A."/>
            <person name="Ali S."/>
            <person name="van Soolingen D."/>
            <person name="Bitter W."/>
            <person name="Pain A."/>
            <person name="Abdallah A.M."/>
        </authorList>
    </citation>
    <scope>NUCLEOTIDE SEQUENCE [LARGE SCALE GENOMIC DNA]</scope>
    <source>
        <strain evidence="2 3">ATCC 25954</strain>
    </source>
</reference>
<sequence length="219" mass="25108">MDEDIGYRWLRVTTEQPWRRIYLSTPVRNLVLAAMFEWGIALHGLRSERDRGHTPAAVAVEKRKFLGKVARQLSKDYVVLPALSLRRWRRTVAANVSANLLRNVWVYVNIICGHIPDGAETFDPAVLDGETRGEWYLRQMLGAANFKAGPLLAFSGGHLCYQIEHHLFPDLPSNRLAQVSVRVRELCEKYDLPYNTGSFPSQYFRTQRTIHKLAVPDSF</sequence>
<name>K0VM37_MYCVA</name>
<gene>
    <name evidence="2" type="ORF">MVAC_03096</name>
</gene>
<proteinExistence type="predicted"/>
<dbReference type="Pfam" id="PF00487">
    <property type="entry name" value="FA_desaturase"/>
    <property type="match status" value="1"/>
</dbReference>
<dbReference type="HOGENOM" id="CLU_109791_0_0_11"/>
<feature type="domain" description="Fatty acid desaturase" evidence="1">
    <location>
        <begin position="4"/>
        <end position="196"/>
    </location>
</feature>
<dbReference type="EMBL" id="ALQA01000004">
    <property type="protein sequence ID" value="EJZ12209.1"/>
    <property type="molecule type" value="Genomic_DNA"/>
</dbReference>
<dbReference type="AlphaFoldDB" id="K0VM37"/>
<dbReference type="InterPro" id="IPR005804">
    <property type="entry name" value="FA_desaturase_dom"/>
</dbReference>
<dbReference type="PATRIC" id="fig|1194972.3.peg.626"/>
<dbReference type="InterPro" id="IPR012171">
    <property type="entry name" value="Fatty_acid_desaturase"/>
</dbReference>
<keyword evidence="3" id="KW-1185">Reference proteome</keyword>
<protein>
    <submittedName>
        <fullName evidence="2">Fatty acid desaturase</fullName>
    </submittedName>
</protein>
<evidence type="ECO:0000313" key="2">
    <source>
        <dbReference type="EMBL" id="EJZ12209.1"/>
    </source>
</evidence>
<dbReference type="Proteomes" id="UP000006072">
    <property type="component" value="Unassembled WGS sequence"/>
</dbReference>
<dbReference type="GO" id="GO:0008610">
    <property type="term" value="P:lipid biosynthetic process"/>
    <property type="evidence" value="ECO:0007669"/>
    <property type="project" value="UniProtKB-ARBA"/>
</dbReference>
<comment type="caution">
    <text evidence="2">The sequence shown here is derived from an EMBL/GenBank/DDBJ whole genome shotgun (WGS) entry which is preliminary data.</text>
</comment>
<dbReference type="GO" id="GO:0016717">
    <property type="term" value="F:oxidoreductase activity, acting on paired donors, with oxidation of a pair of donors resulting in the reduction of molecular oxygen to two molecules of water"/>
    <property type="evidence" value="ECO:0007669"/>
    <property type="project" value="TreeGrafter"/>
</dbReference>
<evidence type="ECO:0000313" key="3">
    <source>
        <dbReference type="Proteomes" id="UP000006072"/>
    </source>
</evidence>
<dbReference type="PANTHER" id="PTHR19353:SF19">
    <property type="entry name" value="DELTA(5) FATTY ACID DESATURASE C-RELATED"/>
    <property type="match status" value="1"/>
</dbReference>
<dbReference type="PANTHER" id="PTHR19353">
    <property type="entry name" value="FATTY ACID DESATURASE 2"/>
    <property type="match status" value="1"/>
</dbReference>
<dbReference type="GO" id="GO:0016020">
    <property type="term" value="C:membrane"/>
    <property type="evidence" value="ECO:0007669"/>
    <property type="project" value="TreeGrafter"/>
</dbReference>
<evidence type="ECO:0000259" key="1">
    <source>
        <dbReference type="Pfam" id="PF00487"/>
    </source>
</evidence>